<keyword evidence="2" id="KW-1185">Reference proteome</keyword>
<protein>
    <submittedName>
        <fullName evidence="1">Uncharacterized protein</fullName>
    </submittedName>
</protein>
<organism evidence="1 2">
    <name type="scientific">Gigaspora rosea</name>
    <dbReference type="NCBI Taxonomy" id="44941"/>
    <lineage>
        <taxon>Eukaryota</taxon>
        <taxon>Fungi</taxon>
        <taxon>Fungi incertae sedis</taxon>
        <taxon>Mucoromycota</taxon>
        <taxon>Glomeromycotina</taxon>
        <taxon>Glomeromycetes</taxon>
        <taxon>Diversisporales</taxon>
        <taxon>Gigasporaceae</taxon>
        <taxon>Gigaspora</taxon>
    </lineage>
</organism>
<evidence type="ECO:0000313" key="2">
    <source>
        <dbReference type="Proteomes" id="UP000266673"/>
    </source>
</evidence>
<evidence type="ECO:0000313" key="1">
    <source>
        <dbReference type="EMBL" id="RIB03091.1"/>
    </source>
</evidence>
<dbReference type="Proteomes" id="UP000266673">
    <property type="component" value="Unassembled WGS sequence"/>
</dbReference>
<dbReference type="InterPro" id="IPR052980">
    <property type="entry name" value="Crinkler_effector"/>
</dbReference>
<dbReference type="AlphaFoldDB" id="A0A397U094"/>
<proteinExistence type="predicted"/>
<dbReference type="PANTHER" id="PTHR33129">
    <property type="entry name" value="PROTEIN KINASE DOMAIN-CONTAINING PROTEIN-RELATED"/>
    <property type="match status" value="1"/>
</dbReference>
<dbReference type="PANTHER" id="PTHR33129:SF1">
    <property type="entry name" value="ATP-BINDING PROTEIN"/>
    <property type="match status" value="1"/>
</dbReference>
<dbReference type="OrthoDB" id="2448891at2759"/>
<dbReference type="EMBL" id="QKWP01002508">
    <property type="protein sequence ID" value="RIB03091.1"/>
    <property type="molecule type" value="Genomic_DNA"/>
</dbReference>
<reference evidence="1 2" key="1">
    <citation type="submission" date="2018-06" db="EMBL/GenBank/DDBJ databases">
        <title>Comparative genomics reveals the genomic features of Rhizophagus irregularis, R. cerebriforme, R. diaphanum and Gigaspora rosea, and their symbiotic lifestyle signature.</title>
        <authorList>
            <person name="Morin E."/>
            <person name="San Clemente H."/>
            <person name="Chen E.C.H."/>
            <person name="De La Providencia I."/>
            <person name="Hainaut M."/>
            <person name="Kuo A."/>
            <person name="Kohler A."/>
            <person name="Murat C."/>
            <person name="Tang N."/>
            <person name="Roy S."/>
            <person name="Loubradou J."/>
            <person name="Henrissat B."/>
            <person name="Grigoriev I.V."/>
            <person name="Corradi N."/>
            <person name="Roux C."/>
            <person name="Martin F.M."/>
        </authorList>
    </citation>
    <scope>NUCLEOTIDE SEQUENCE [LARGE SCALE GENOMIC DNA]</scope>
    <source>
        <strain evidence="1 2">DAOM 194757</strain>
    </source>
</reference>
<name>A0A397U094_9GLOM</name>
<sequence>MKSLHFWTLLYKNKKNNKGEKFTLKLVGSLLDKWGPIPKSVLLKWDDETYQKEYNQLISQTKLKPCMTSLDNEGIPKYAISGRLVHLDANSNFTEVVYRFASPMVSNTLIEKYQTQTGSSVRDFIISSHRHPKAAGFRGNLFEGYAHLELQRGGKFRVRCLNDNSGVNERNIKEMKCNWFMTLNEARKKCYNRPKSKTFASIDSFCLDGETLDLYQMTISKNHGVKVGNNGSGCIDKGT</sequence>
<gene>
    <name evidence="1" type="ORF">C2G38_816903</name>
</gene>
<comment type="caution">
    <text evidence="1">The sequence shown here is derived from an EMBL/GenBank/DDBJ whole genome shotgun (WGS) entry which is preliminary data.</text>
</comment>
<accession>A0A397U094</accession>
<dbReference type="STRING" id="44941.A0A397U094"/>